<proteinExistence type="predicted"/>
<protein>
    <submittedName>
        <fullName evidence="1">Uncharacterized protein</fullName>
    </submittedName>
</protein>
<accession>A0A9W9EJU1</accession>
<reference evidence="1" key="1">
    <citation type="submission" date="2022-11" db="EMBL/GenBank/DDBJ databases">
        <authorList>
            <person name="Petersen C."/>
        </authorList>
    </citation>
    <scope>NUCLEOTIDE SEQUENCE</scope>
    <source>
        <strain evidence="1">IBT 30069</strain>
    </source>
</reference>
<evidence type="ECO:0000313" key="1">
    <source>
        <dbReference type="EMBL" id="KAJ5083127.1"/>
    </source>
</evidence>
<organism evidence="1 2">
    <name type="scientific">Penicillium angulare</name>
    <dbReference type="NCBI Taxonomy" id="116970"/>
    <lineage>
        <taxon>Eukaryota</taxon>
        <taxon>Fungi</taxon>
        <taxon>Dikarya</taxon>
        <taxon>Ascomycota</taxon>
        <taxon>Pezizomycotina</taxon>
        <taxon>Eurotiomycetes</taxon>
        <taxon>Eurotiomycetidae</taxon>
        <taxon>Eurotiales</taxon>
        <taxon>Aspergillaceae</taxon>
        <taxon>Penicillium</taxon>
    </lineage>
</organism>
<dbReference type="Proteomes" id="UP001149165">
    <property type="component" value="Unassembled WGS sequence"/>
</dbReference>
<comment type="caution">
    <text evidence="1">The sequence shown here is derived from an EMBL/GenBank/DDBJ whole genome shotgun (WGS) entry which is preliminary data.</text>
</comment>
<dbReference type="AlphaFoldDB" id="A0A9W9EJU1"/>
<reference evidence="1" key="2">
    <citation type="journal article" date="2023" name="IMA Fungus">
        <title>Comparative genomic study of the Penicillium genus elucidates a diverse pangenome and 15 lateral gene transfer events.</title>
        <authorList>
            <person name="Petersen C."/>
            <person name="Sorensen T."/>
            <person name="Nielsen M.R."/>
            <person name="Sondergaard T.E."/>
            <person name="Sorensen J.L."/>
            <person name="Fitzpatrick D.A."/>
            <person name="Frisvad J.C."/>
            <person name="Nielsen K.L."/>
        </authorList>
    </citation>
    <scope>NUCLEOTIDE SEQUENCE</scope>
    <source>
        <strain evidence="1">IBT 30069</strain>
    </source>
</reference>
<evidence type="ECO:0000313" key="2">
    <source>
        <dbReference type="Proteomes" id="UP001149165"/>
    </source>
</evidence>
<gene>
    <name evidence="1" type="ORF">N7456_012554</name>
</gene>
<sequence length="75" mass="8125">MVDGAHQEDVGMLKGPTESKFVSSPVREGLCYQHTLQNSMPESLLDASVSSVIKMTAIPPHLCCAPPYLWPEDGP</sequence>
<keyword evidence="2" id="KW-1185">Reference proteome</keyword>
<name>A0A9W9EJU1_9EURO</name>
<dbReference type="EMBL" id="JAPQKH010000008">
    <property type="protein sequence ID" value="KAJ5083127.1"/>
    <property type="molecule type" value="Genomic_DNA"/>
</dbReference>